<keyword evidence="3" id="KW-0028">Amino-acid biosynthesis</keyword>
<gene>
    <name evidence="8" type="ORF">SAMN06265219_102180</name>
</gene>
<accession>A0A521BCD3</accession>
<dbReference type="Proteomes" id="UP000317557">
    <property type="component" value="Unassembled WGS sequence"/>
</dbReference>
<dbReference type="InterPro" id="IPR005814">
    <property type="entry name" value="Aminotrans_3"/>
</dbReference>
<comment type="cofactor">
    <cofactor evidence="1">
        <name>pyridoxal 5'-phosphate</name>
        <dbReference type="ChEBI" id="CHEBI:597326"/>
    </cofactor>
</comment>
<comment type="pathway">
    <text evidence="6">Amino-acid biosynthesis.</text>
</comment>
<evidence type="ECO:0000256" key="2">
    <source>
        <dbReference type="ARBA" id="ARBA00022576"/>
    </source>
</evidence>
<protein>
    <submittedName>
        <fullName evidence="8">Acetylornithine aminotransferase apoenzyme</fullName>
    </submittedName>
</protein>
<evidence type="ECO:0000256" key="5">
    <source>
        <dbReference type="ARBA" id="ARBA00022898"/>
    </source>
</evidence>
<dbReference type="CDD" id="cd00610">
    <property type="entry name" value="OAT_like"/>
    <property type="match status" value="1"/>
</dbReference>
<dbReference type="InterPro" id="IPR049704">
    <property type="entry name" value="Aminotrans_3_PPA_site"/>
</dbReference>
<evidence type="ECO:0000256" key="6">
    <source>
        <dbReference type="ARBA" id="ARBA00029440"/>
    </source>
</evidence>
<dbReference type="RefSeq" id="WP_142453195.1">
    <property type="nucleotide sequence ID" value="NZ_FXTP01000002.1"/>
</dbReference>
<dbReference type="InterPro" id="IPR015422">
    <property type="entry name" value="PyrdxlP-dep_Trfase_small"/>
</dbReference>
<dbReference type="Pfam" id="PF00202">
    <property type="entry name" value="Aminotran_3"/>
    <property type="match status" value="1"/>
</dbReference>
<dbReference type="GO" id="GO:0008483">
    <property type="term" value="F:transaminase activity"/>
    <property type="evidence" value="ECO:0007669"/>
    <property type="project" value="UniProtKB-KW"/>
</dbReference>
<reference evidence="8 9" key="1">
    <citation type="submission" date="2017-05" db="EMBL/GenBank/DDBJ databases">
        <authorList>
            <person name="Varghese N."/>
            <person name="Submissions S."/>
        </authorList>
    </citation>
    <scope>NUCLEOTIDE SEQUENCE [LARGE SCALE GENOMIC DNA]</scope>
    <source>
        <strain evidence="8 9">DSM 21985</strain>
    </source>
</reference>
<dbReference type="PROSITE" id="PS00600">
    <property type="entry name" value="AA_TRANSFER_CLASS_3"/>
    <property type="match status" value="1"/>
</dbReference>
<organism evidence="8 9">
    <name type="scientific">Gracilimonas mengyeensis</name>
    <dbReference type="NCBI Taxonomy" id="1302730"/>
    <lineage>
        <taxon>Bacteria</taxon>
        <taxon>Pseudomonadati</taxon>
        <taxon>Balneolota</taxon>
        <taxon>Balneolia</taxon>
        <taxon>Balneolales</taxon>
        <taxon>Balneolaceae</taxon>
        <taxon>Gracilimonas</taxon>
    </lineage>
</organism>
<sequence length="396" mass="43018">MSDAQQLEKNYHFQVYNRIPVTLSHGKGAVVWDTDGNEYLDAFGGLAVNNLGHCHPKVVAAIKEQSEKMLHASNFFYTEPQSRLAEKLAKVSGLDRVFFCNSGVEAMEACVKLARKWGQKQGKSGNVITLSEGFHGRSVTTIAMGMESYREGFDPIPPGFEHSPFNDFEALKTKANKDTIAIAFEPIQGSGGVNVVDAEFMKKTRALCDDLNILLILDEVQCGVGRSGKFYAYQHFDVMPDVVASAKALAGGIPIGAVMAKEEVASALGFGDHGTTFGGNPFATHVACAALDAIEEENITEQAAEKGAYMMELLHKKLEDHPMVTDIRGLGLMLGVELNQPARPVVDIMFEHKILANAAHGNVVRFLPPLVISKEQIDRVVEVLVVSLDKITDGAD</sequence>
<dbReference type="FunFam" id="3.40.640.10:FF:000004">
    <property type="entry name" value="Acetylornithine aminotransferase"/>
    <property type="match status" value="1"/>
</dbReference>
<dbReference type="InterPro" id="IPR004636">
    <property type="entry name" value="AcOrn/SuccOrn_fam"/>
</dbReference>
<evidence type="ECO:0000313" key="9">
    <source>
        <dbReference type="Proteomes" id="UP000317557"/>
    </source>
</evidence>
<dbReference type="NCBIfam" id="NF002325">
    <property type="entry name" value="PRK01278.1"/>
    <property type="match status" value="1"/>
</dbReference>
<keyword evidence="2 8" id="KW-0032">Aminotransferase</keyword>
<dbReference type="GO" id="GO:0006526">
    <property type="term" value="P:L-arginine biosynthetic process"/>
    <property type="evidence" value="ECO:0007669"/>
    <property type="project" value="UniProtKB-ARBA"/>
</dbReference>
<dbReference type="OrthoDB" id="9801052at2"/>
<dbReference type="GO" id="GO:0042802">
    <property type="term" value="F:identical protein binding"/>
    <property type="evidence" value="ECO:0007669"/>
    <property type="project" value="TreeGrafter"/>
</dbReference>
<dbReference type="EMBL" id="FXTP01000002">
    <property type="protein sequence ID" value="SMO44775.1"/>
    <property type="molecule type" value="Genomic_DNA"/>
</dbReference>
<dbReference type="GO" id="GO:0030170">
    <property type="term" value="F:pyridoxal phosphate binding"/>
    <property type="evidence" value="ECO:0007669"/>
    <property type="project" value="InterPro"/>
</dbReference>
<keyword evidence="4 8" id="KW-0808">Transferase</keyword>
<keyword evidence="5 7" id="KW-0663">Pyridoxal phosphate</keyword>
<dbReference type="PIRSF" id="PIRSF000521">
    <property type="entry name" value="Transaminase_4ab_Lys_Orn"/>
    <property type="match status" value="1"/>
</dbReference>
<proteinExistence type="inferred from homology"/>
<dbReference type="InterPro" id="IPR015424">
    <property type="entry name" value="PyrdxlP-dep_Trfase"/>
</dbReference>
<evidence type="ECO:0000256" key="3">
    <source>
        <dbReference type="ARBA" id="ARBA00022605"/>
    </source>
</evidence>
<keyword evidence="9" id="KW-1185">Reference proteome</keyword>
<comment type="similarity">
    <text evidence="7">Belongs to the class-III pyridoxal-phosphate-dependent aminotransferase family.</text>
</comment>
<dbReference type="PANTHER" id="PTHR11986">
    <property type="entry name" value="AMINOTRANSFERASE CLASS III"/>
    <property type="match status" value="1"/>
</dbReference>
<dbReference type="NCBIfam" id="TIGR00707">
    <property type="entry name" value="argD"/>
    <property type="match status" value="1"/>
</dbReference>
<dbReference type="SUPFAM" id="SSF53383">
    <property type="entry name" value="PLP-dependent transferases"/>
    <property type="match status" value="1"/>
</dbReference>
<dbReference type="InterPro" id="IPR050103">
    <property type="entry name" value="Class-III_PLP-dep_AT"/>
</dbReference>
<dbReference type="AlphaFoldDB" id="A0A521BCD3"/>
<dbReference type="InterPro" id="IPR015421">
    <property type="entry name" value="PyrdxlP-dep_Trfase_major"/>
</dbReference>
<name>A0A521BCD3_9BACT</name>
<dbReference type="PANTHER" id="PTHR11986:SF79">
    <property type="entry name" value="ACETYLORNITHINE AMINOTRANSFERASE, MITOCHONDRIAL"/>
    <property type="match status" value="1"/>
</dbReference>
<dbReference type="Gene3D" id="3.90.1150.10">
    <property type="entry name" value="Aspartate Aminotransferase, domain 1"/>
    <property type="match status" value="1"/>
</dbReference>
<evidence type="ECO:0000256" key="7">
    <source>
        <dbReference type="RuleBase" id="RU003560"/>
    </source>
</evidence>
<evidence type="ECO:0000256" key="4">
    <source>
        <dbReference type="ARBA" id="ARBA00022679"/>
    </source>
</evidence>
<evidence type="ECO:0000256" key="1">
    <source>
        <dbReference type="ARBA" id="ARBA00001933"/>
    </source>
</evidence>
<evidence type="ECO:0000313" key="8">
    <source>
        <dbReference type="EMBL" id="SMO44775.1"/>
    </source>
</evidence>
<dbReference type="Gene3D" id="3.40.640.10">
    <property type="entry name" value="Type I PLP-dependent aspartate aminotransferase-like (Major domain)"/>
    <property type="match status" value="1"/>
</dbReference>